<dbReference type="Proteomes" id="UP000053259">
    <property type="component" value="Unassembled WGS sequence"/>
</dbReference>
<dbReference type="OrthoDB" id="4927525at2759"/>
<dbReference type="InParanoid" id="A0A0D1X9C4"/>
<dbReference type="HOGENOM" id="CLU_2252132_0_0_1"/>
<dbReference type="VEuPathDB" id="FungiDB:PV09_09482"/>
<keyword evidence="2" id="KW-1185">Reference proteome</keyword>
<dbReference type="STRING" id="253628.A0A0D1X9C4"/>
<protein>
    <submittedName>
        <fullName evidence="1">Uncharacterized protein</fullName>
    </submittedName>
</protein>
<dbReference type="EMBL" id="KN847600">
    <property type="protein sequence ID" value="KIV98750.1"/>
    <property type="molecule type" value="Genomic_DNA"/>
</dbReference>
<evidence type="ECO:0000313" key="1">
    <source>
        <dbReference type="EMBL" id="KIV98750.1"/>
    </source>
</evidence>
<organism evidence="1 2">
    <name type="scientific">Verruconis gallopava</name>
    <dbReference type="NCBI Taxonomy" id="253628"/>
    <lineage>
        <taxon>Eukaryota</taxon>
        <taxon>Fungi</taxon>
        <taxon>Dikarya</taxon>
        <taxon>Ascomycota</taxon>
        <taxon>Pezizomycotina</taxon>
        <taxon>Dothideomycetes</taxon>
        <taxon>Pleosporomycetidae</taxon>
        <taxon>Venturiales</taxon>
        <taxon>Sympoventuriaceae</taxon>
        <taxon>Verruconis</taxon>
    </lineage>
</organism>
<evidence type="ECO:0000313" key="2">
    <source>
        <dbReference type="Proteomes" id="UP000053259"/>
    </source>
</evidence>
<reference evidence="1 2" key="1">
    <citation type="submission" date="2015-01" db="EMBL/GenBank/DDBJ databases">
        <title>The Genome Sequence of Ochroconis gallopava CBS43764.</title>
        <authorList>
            <consortium name="The Broad Institute Genomics Platform"/>
            <person name="Cuomo C."/>
            <person name="de Hoog S."/>
            <person name="Gorbushina A."/>
            <person name="Stielow B."/>
            <person name="Teixiera M."/>
            <person name="Abouelleil A."/>
            <person name="Chapman S.B."/>
            <person name="Priest M."/>
            <person name="Young S.K."/>
            <person name="Wortman J."/>
            <person name="Nusbaum C."/>
            <person name="Birren B."/>
        </authorList>
    </citation>
    <scope>NUCLEOTIDE SEQUENCE [LARGE SCALE GENOMIC DNA]</scope>
    <source>
        <strain evidence="1 2">CBS 43764</strain>
    </source>
</reference>
<accession>A0A0D1X9C4</accession>
<gene>
    <name evidence="1" type="ORF">PV09_09482</name>
</gene>
<dbReference type="RefSeq" id="XP_016208620.1">
    <property type="nucleotide sequence ID" value="XM_016363543.1"/>
</dbReference>
<proteinExistence type="predicted"/>
<name>A0A0D1X9C4_9PEZI</name>
<dbReference type="GeneID" id="27317455"/>
<sequence>MMSQVDKKSKGTSEWSGEFAALRLARHNTRPGPMHQDAADLVLHYLKNMRGPAIEYDSNQANNEWQIASDVSYADNTDRKSSQGWIMHLYRGSITWRATKQQPT</sequence>
<dbReference type="AlphaFoldDB" id="A0A0D1X9C4"/>